<evidence type="ECO:0000313" key="2">
    <source>
        <dbReference type="EMBL" id="EAZ92798.1"/>
    </source>
</evidence>
<keyword evidence="3" id="KW-1185">Reference proteome</keyword>
<dbReference type="Proteomes" id="UP000003781">
    <property type="component" value="Unassembled WGS sequence"/>
</dbReference>
<evidence type="ECO:0000256" key="1">
    <source>
        <dbReference type="SAM" id="MobiDB-lite"/>
    </source>
</evidence>
<comment type="caution">
    <text evidence="2">The sequence shown here is derived from an EMBL/GenBank/DDBJ whole genome shotgun (WGS) entry which is preliminary data.</text>
</comment>
<dbReference type="AlphaFoldDB" id="A3IKS9"/>
<proteinExistence type="predicted"/>
<organism evidence="2 3">
    <name type="scientific">Crocosphaera chwakensis CCY0110</name>
    <dbReference type="NCBI Taxonomy" id="391612"/>
    <lineage>
        <taxon>Bacteria</taxon>
        <taxon>Bacillati</taxon>
        <taxon>Cyanobacteriota</taxon>
        <taxon>Cyanophyceae</taxon>
        <taxon>Oscillatoriophycideae</taxon>
        <taxon>Chroococcales</taxon>
        <taxon>Aphanothecaceae</taxon>
        <taxon>Crocosphaera</taxon>
        <taxon>Crocosphaera chwakensis</taxon>
    </lineage>
</organism>
<dbReference type="EMBL" id="AAXW01000004">
    <property type="protein sequence ID" value="EAZ92798.1"/>
    <property type="molecule type" value="Genomic_DNA"/>
</dbReference>
<evidence type="ECO:0000313" key="3">
    <source>
        <dbReference type="Proteomes" id="UP000003781"/>
    </source>
</evidence>
<protein>
    <submittedName>
        <fullName evidence="2">Uncharacterized protein</fullName>
    </submittedName>
</protein>
<accession>A3IKS9</accession>
<name>A3IKS9_9CHRO</name>
<sequence>MNNSHLVKEHSHQTVDESDSDRYENRHESSLYLENQPVCPCCSYNLLRHISLEGVYWYCSHCHQKMPPAHH</sequence>
<reference evidence="2 3" key="1">
    <citation type="submission" date="2007-03" db="EMBL/GenBank/DDBJ databases">
        <authorList>
            <person name="Stal L."/>
            <person name="Ferriera S."/>
            <person name="Johnson J."/>
            <person name="Kravitz S."/>
            <person name="Beeson K."/>
            <person name="Sutton G."/>
            <person name="Rogers Y.-H."/>
            <person name="Friedman R."/>
            <person name="Frazier M."/>
            <person name="Venter J.C."/>
        </authorList>
    </citation>
    <scope>NUCLEOTIDE SEQUENCE [LARGE SCALE GENOMIC DNA]</scope>
    <source>
        <strain evidence="2 3">CCY0110</strain>
    </source>
</reference>
<gene>
    <name evidence="2" type="ORF">CY0110_21917</name>
</gene>
<feature type="region of interest" description="Disordered" evidence="1">
    <location>
        <begin position="1"/>
        <end position="27"/>
    </location>
</feature>